<reference evidence="3" key="2">
    <citation type="submission" date="2013-12" db="EMBL/GenBank/DDBJ databases">
        <authorList>
            <person name="Yu Y."/>
            <person name="Lee S."/>
            <person name="de Baynast K."/>
            <person name="Wissotski M."/>
            <person name="Liu L."/>
            <person name="Talag J."/>
            <person name="Goicoechea J."/>
            <person name="Angelova A."/>
            <person name="Jetty R."/>
            <person name="Kudrna D."/>
            <person name="Golser W."/>
            <person name="Rivera L."/>
            <person name="Zhang J."/>
            <person name="Wing R."/>
        </authorList>
    </citation>
    <scope>NUCLEOTIDE SEQUENCE</scope>
</reference>
<dbReference type="PANTHER" id="PTHR36309:SF1">
    <property type="entry name" value="RNA-BINDING (RRM_RBD_RNP MOTIFS) FAMILY PROTEIN"/>
    <property type="match status" value="1"/>
</dbReference>
<dbReference type="SUPFAM" id="SSF54928">
    <property type="entry name" value="RNA-binding domain, RBD"/>
    <property type="match status" value="1"/>
</dbReference>
<dbReference type="GO" id="GO:0003676">
    <property type="term" value="F:nucleic acid binding"/>
    <property type="evidence" value="ECO:0007669"/>
    <property type="project" value="InterPro"/>
</dbReference>
<dbReference type="CDD" id="cd00590">
    <property type="entry name" value="RRM_SF"/>
    <property type="match status" value="1"/>
</dbReference>
<dbReference type="HOGENOM" id="CLU_015335_0_0_1"/>
<dbReference type="AlphaFoldDB" id="A0A0D9WXD0"/>
<evidence type="ECO:0000313" key="2">
    <source>
        <dbReference type="EnsemblPlants" id="LPERR07G07810.2"/>
    </source>
</evidence>
<dbReference type="PANTHER" id="PTHR36309">
    <property type="entry name" value="RNA-BINDING (RRM/RBD/RNP MOTIFS) FAMILY PROTEIN"/>
    <property type="match status" value="1"/>
</dbReference>
<dbReference type="eggNOG" id="ENOG502QUFQ">
    <property type="taxonomic scope" value="Eukaryota"/>
</dbReference>
<dbReference type="Proteomes" id="UP000032180">
    <property type="component" value="Chromosome 7"/>
</dbReference>
<dbReference type="STRING" id="77586.A0A0D9WXD0"/>
<evidence type="ECO:0000256" key="1">
    <source>
        <dbReference type="SAM" id="MobiDB-lite"/>
    </source>
</evidence>
<accession>A0A0D9WXD0</accession>
<protein>
    <recommendedName>
        <fullName evidence="4">RRM domain-containing protein</fullName>
    </recommendedName>
</protein>
<reference evidence="2" key="3">
    <citation type="submission" date="2015-04" db="UniProtKB">
        <authorList>
            <consortium name="EnsemblPlants"/>
        </authorList>
    </citation>
    <scope>IDENTIFICATION</scope>
</reference>
<feature type="compositionally biased region" description="Polar residues" evidence="1">
    <location>
        <begin position="149"/>
        <end position="162"/>
    </location>
</feature>
<sequence length="460" mass="51902">MSEEANDNIPSKPHPSPIKELAANPLESMLGKNLTTMGVLDEEENSNSLRLFHETDNIPSKNLTFTAGVCGNYVSHFLKEVPSEEANDNIPSKPYIASIKELPAKPLDNLPIKNLTTMGELDEEGNDNSLRLFHETDNSMPNKVVPQEISKNNQSRNLTTTAVKVEEANNDSLSKRLSEEANNNIPTRKLSDKTKKNTQCNKPTDPDRKSPQKKLSNSAVHAAHARQNTCTVKRAHSVMKPSTSFGQAAEQGINKANLEAIKQYQEFEEKVKRTVYLDCFSHQATEAVIKTALNQFGAIKEINFLVNYTIPFSIPQSALVIMETEKDAVAVVNMLNEFPFMMSGMPRPVRATRATAEMFNDRPRRPGSKSEFRWVSSTDADYHIVKKLKLMSRRHELENLALIKHELEEENFLAKHQEEILNCNQRKLEVVDSVMLSGKFNHLSHIYSVNVDEVFCKWLV</sequence>
<dbReference type="InterPro" id="IPR053316">
    <property type="entry name" value="Epigenetic_reg_gene_expr"/>
</dbReference>
<dbReference type="Gramene" id="LPERR07G07810.2">
    <property type="protein sequence ID" value="LPERR07G07810.2"/>
    <property type="gene ID" value="LPERR07G07810"/>
</dbReference>
<evidence type="ECO:0000313" key="3">
    <source>
        <dbReference type="Proteomes" id="UP000032180"/>
    </source>
</evidence>
<evidence type="ECO:0008006" key="4">
    <source>
        <dbReference type="Google" id="ProtNLM"/>
    </source>
</evidence>
<name>A0A0D9WXD0_9ORYZ</name>
<reference evidence="2 3" key="1">
    <citation type="submission" date="2012-08" db="EMBL/GenBank/DDBJ databases">
        <title>Oryza genome evolution.</title>
        <authorList>
            <person name="Wing R.A."/>
        </authorList>
    </citation>
    <scope>NUCLEOTIDE SEQUENCE</scope>
</reference>
<dbReference type="EnsemblPlants" id="LPERR07G07810.2">
    <property type="protein sequence ID" value="LPERR07G07810.2"/>
    <property type="gene ID" value="LPERR07G07810"/>
</dbReference>
<feature type="region of interest" description="Disordered" evidence="1">
    <location>
        <begin position="139"/>
        <end position="227"/>
    </location>
</feature>
<dbReference type="Gene3D" id="3.30.70.330">
    <property type="match status" value="1"/>
</dbReference>
<dbReference type="InterPro" id="IPR035979">
    <property type="entry name" value="RBD_domain_sf"/>
</dbReference>
<proteinExistence type="predicted"/>
<keyword evidence="3" id="KW-1185">Reference proteome</keyword>
<dbReference type="InterPro" id="IPR012677">
    <property type="entry name" value="Nucleotide-bd_a/b_plait_sf"/>
</dbReference>
<organism evidence="2 3">
    <name type="scientific">Leersia perrieri</name>
    <dbReference type="NCBI Taxonomy" id="77586"/>
    <lineage>
        <taxon>Eukaryota</taxon>
        <taxon>Viridiplantae</taxon>
        <taxon>Streptophyta</taxon>
        <taxon>Embryophyta</taxon>
        <taxon>Tracheophyta</taxon>
        <taxon>Spermatophyta</taxon>
        <taxon>Magnoliopsida</taxon>
        <taxon>Liliopsida</taxon>
        <taxon>Poales</taxon>
        <taxon>Poaceae</taxon>
        <taxon>BOP clade</taxon>
        <taxon>Oryzoideae</taxon>
        <taxon>Oryzeae</taxon>
        <taxon>Oryzinae</taxon>
        <taxon>Leersia</taxon>
    </lineage>
</organism>